<evidence type="ECO:0000313" key="1">
    <source>
        <dbReference type="EMBL" id="GAV59755.1"/>
    </source>
</evidence>
<comment type="caution">
    <text evidence="1">The sequence shown here is derived from an EMBL/GenBank/DDBJ whole genome shotgun (WGS) entry which is preliminary data.</text>
</comment>
<name>A0A1Q3AVQ6_CEPFO</name>
<feature type="non-terminal residue" evidence="1">
    <location>
        <position position="104"/>
    </location>
</feature>
<reference evidence="2" key="1">
    <citation type="submission" date="2016-04" db="EMBL/GenBank/DDBJ databases">
        <title>Cephalotus genome sequencing.</title>
        <authorList>
            <person name="Fukushima K."/>
            <person name="Hasebe M."/>
            <person name="Fang X."/>
        </authorList>
    </citation>
    <scope>NUCLEOTIDE SEQUENCE [LARGE SCALE GENOMIC DNA]</scope>
    <source>
        <strain evidence="2">cv. St1</strain>
    </source>
</reference>
<protein>
    <submittedName>
        <fullName evidence="1">UBN2 domain-containing protein</fullName>
    </submittedName>
</protein>
<organism evidence="1 2">
    <name type="scientific">Cephalotus follicularis</name>
    <name type="common">Albany pitcher plant</name>
    <dbReference type="NCBI Taxonomy" id="3775"/>
    <lineage>
        <taxon>Eukaryota</taxon>
        <taxon>Viridiplantae</taxon>
        <taxon>Streptophyta</taxon>
        <taxon>Embryophyta</taxon>
        <taxon>Tracheophyta</taxon>
        <taxon>Spermatophyta</taxon>
        <taxon>Magnoliopsida</taxon>
        <taxon>eudicotyledons</taxon>
        <taxon>Gunneridae</taxon>
        <taxon>Pentapetalae</taxon>
        <taxon>rosids</taxon>
        <taxon>fabids</taxon>
        <taxon>Oxalidales</taxon>
        <taxon>Cephalotaceae</taxon>
        <taxon>Cephalotus</taxon>
    </lineage>
</organism>
<dbReference type="Proteomes" id="UP000187406">
    <property type="component" value="Unassembled WGS sequence"/>
</dbReference>
<proteinExistence type="predicted"/>
<dbReference type="PANTHER" id="PTHR35317">
    <property type="entry name" value="OS04G0629600 PROTEIN"/>
    <property type="match status" value="1"/>
</dbReference>
<dbReference type="EMBL" id="BDDD01000123">
    <property type="protein sequence ID" value="GAV59755.1"/>
    <property type="molecule type" value="Genomic_DNA"/>
</dbReference>
<dbReference type="InParanoid" id="A0A1Q3AVQ6"/>
<sequence>DALKEEFQKSNRTKANNILHLIRDFVILGMKELESIKDFVSRFMEVVNQLKIYGEIFKDKEVVEKILISLLKNFDSKIASIEESRGLSMLIVTELIGSFQAHEQ</sequence>
<evidence type="ECO:0000313" key="2">
    <source>
        <dbReference type="Proteomes" id="UP000187406"/>
    </source>
</evidence>
<dbReference type="Pfam" id="PF14223">
    <property type="entry name" value="Retrotran_gag_2"/>
    <property type="match status" value="1"/>
</dbReference>
<dbReference type="AlphaFoldDB" id="A0A1Q3AVQ6"/>
<feature type="non-terminal residue" evidence="1">
    <location>
        <position position="1"/>
    </location>
</feature>
<dbReference type="OrthoDB" id="1711498at2759"/>
<accession>A0A1Q3AVQ6</accession>
<keyword evidence="2" id="KW-1185">Reference proteome</keyword>
<gene>
    <name evidence="1" type="ORF">CFOL_v3_03286</name>
</gene>
<dbReference type="PANTHER" id="PTHR35317:SF31">
    <property type="entry name" value="DUF4219 DOMAIN-CONTAINING PROTEIN"/>
    <property type="match status" value="1"/>
</dbReference>